<dbReference type="Proteomes" id="UP000229497">
    <property type="component" value="Unassembled WGS sequence"/>
</dbReference>
<evidence type="ECO:0000256" key="2">
    <source>
        <dbReference type="ARBA" id="ARBA00004752"/>
    </source>
</evidence>
<comment type="caution">
    <text evidence="17">The sequence shown here is derived from an EMBL/GenBank/DDBJ whole genome shotgun (WGS) entry which is preliminary data.</text>
</comment>
<dbReference type="GO" id="GO:0071555">
    <property type="term" value="P:cell wall organization"/>
    <property type="evidence" value="ECO:0007669"/>
    <property type="project" value="UniProtKB-KW"/>
</dbReference>
<dbReference type="GO" id="GO:0019277">
    <property type="term" value="P:UDP-N-acetylgalactosamine biosynthetic process"/>
    <property type="evidence" value="ECO:0007669"/>
    <property type="project" value="InterPro"/>
</dbReference>
<accession>A0A2H0KLD4</accession>
<comment type="catalytic activity">
    <reaction evidence="15">
        <text>phosphoenolpyruvate + UDP-N-acetyl-alpha-D-glucosamine = UDP-N-acetyl-3-O-(1-carboxyvinyl)-alpha-D-glucosamine + phosphate</text>
        <dbReference type="Rhea" id="RHEA:18681"/>
        <dbReference type="ChEBI" id="CHEBI:43474"/>
        <dbReference type="ChEBI" id="CHEBI:57705"/>
        <dbReference type="ChEBI" id="CHEBI:58702"/>
        <dbReference type="ChEBI" id="CHEBI:68483"/>
        <dbReference type="EC" id="2.5.1.7"/>
    </reaction>
</comment>
<evidence type="ECO:0000256" key="7">
    <source>
        <dbReference type="ARBA" id="ARBA00022984"/>
    </source>
</evidence>
<dbReference type="InterPro" id="IPR036968">
    <property type="entry name" value="Enolpyruvate_Tfrase_sf"/>
</dbReference>
<evidence type="ECO:0000256" key="9">
    <source>
        <dbReference type="ARBA" id="ARBA00023316"/>
    </source>
</evidence>
<dbReference type="InterPro" id="IPR001986">
    <property type="entry name" value="Enolpyruvate_Tfrase_dom"/>
</dbReference>
<evidence type="ECO:0000256" key="15">
    <source>
        <dbReference type="ARBA" id="ARBA00047527"/>
    </source>
</evidence>
<name>A0A2H0KLD4_9BACT</name>
<dbReference type="CDD" id="cd01555">
    <property type="entry name" value="UdpNAET"/>
    <property type="match status" value="1"/>
</dbReference>
<gene>
    <name evidence="17" type="ORF">COV87_03785</name>
</gene>
<keyword evidence="5" id="KW-0808">Transferase</keyword>
<evidence type="ECO:0000256" key="8">
    <source>
        <dbReference type="ARBA" id="ARBA00023306"/>
    </source>
</evidence>
<feature type="domain" description="Enolpyruvate transferase" evidence="16">
    <location>
        <begin position="7"/>
        <end position="430"/>
    </location>
</feature>
<evidence type="ECO:0000256" key="3">
    <source>
        <dbReference type="ARBA" id="ARBA00022490"/>
    </source>
</evidence>
<dbReference type="InterPro" id="IPR005750">
    <property type="entry name" value="UDP_GlcNAc_COvinyl_MurA"/>
</dbReference>
<dbReference type="GO" id="GO:0051301">
    <property type="term" value="P:cell division"/>
    <property type="evidence" value="ECO:0007669"/>
    <property type="project" value="UniProtKB-KW"/>
</dbReference>
<dbReference type="PANTHER" id="PTHR43783">
    <property type="entry name" value="UDP-N-ACETYLGLUCOSAMINE 1-CARBOXYVINYLTRANSFERASE"/>
    <property type="match status" value="1"/>
</dbReference>
<dbReference type="SUPFAM" id="SSF55205">
    <property type="entry name" value="EPT/RTPC-like"/>
    <property type="match status" value="1"/>
</dbReference>
<comment type="similarity">
    <text evidence="10">Belongs to the EPSP synthase family. MurA subfamily.</text>
</comment>
<reference evidence="17 18" key="1">
    <citation type="submission" date="2017-09" db="EMBL/GenBank/DDBJ databases">
        <title>Depth-based differentiation of microbial function through sediment-hosted aquifers and enrichment of novel symbionts in the deep terrestrial subsurface.</title>
        <authorList>
            <person name="Probst A.J."/>
            <person name="Ladd B."/>
            <person name="Jarett J.K."/>
            <person name="Geller-Mcgrath D.E."/>
            <person name="Sieber C.M."/>
            <person name="Emerson J.B."/>
            <person name="Anantharaman K."/>
            <person name="Thomas B.C."/>
            <person name="Malmstrom R."/>
            <person name="Stieglmeier M."/>
            <person name="Klingl A."/>
            <person name="Woyke T."/>
            <person name="Ryan C.M."/>
            <person name="Banfield J.F."/>
        </authorList>
    </citation>
    <scope>NUCLEOTIDE SEQUENCE [LARGE SCALE GENOMIC DNA]</scope>
    <source>
        <strain evidence="17">CG11_big_fil_rev_8_21_14_0_20_37_16</strain>
    </source>
</reference>
<evidence type="ECO:0000313" key="17">
    <source>
        <dbReference type="EMBL" id="PIQ71373.1"/>
    </source>
</evidence>
<comment type="pathway">
    <text evidence="2">Cell wall biogenesis; peptidoglycan biosynthesis.</text>
</comment>
<dbReference type="GO" id="GO:0005737">
    <property type="term" value="C:cytoplasm"/>
    <property type="evidence" value="ECO:0007669"/>
    <property type="project" value="UniProtKB-SubCell"/>
</dbReference>
<dbReference type="GO" id="GO:0008360">
    <property type="term" value="P:regulation of cell shape"/>
    <property type="evidence" value="ECO:0007669"/>
    <property type="project" value="UniProtKB-KW"/>
</dbReference>
<evidence type="ECO:0000256" key="5">
    <source>
        <dbReference type="ARBA" id="ARBA00022679"/>
    </source>
</evidence>
<keyword evidence="7" id="KW-0573">Peptidoglycan synthesis</keyword>
<dbReference type="AlphaFoldDB" id="A0A2H0KLD4"/>
<keyword evidence="4" id="KW-0132">Cell division</keyword>
<protein>
    <recommendedName>
        <fullName evidence="12">UDP-N-acetylglucosamine 1-carboxyvinyltransferase</fullName>
        <ecNumber evidence="11">2.5.1.7</ecNumber>
    </recommendedName>
    <alternativeName>
        <fullName evidence="13">Enoylpyruvate transferase</fullName>
    </alternativeName>
    <alternativeName>
        <fullName evidence="14">UDP-N-acetylglucosamine enolpyruvyl transferase</fullName>
    </alternativeName>
</protein>
<organism evidence="17 18">
    <name type="scientific">Candidatus Roizmanbacteria bacterium CG11_big_fil_rev_8_21_14_0_20_37_16</name>
    <dbReference type="NCBI Taxonomy" id="1974857"/>
    <lineage>
        <taxon>Bacteria</taxon>
        <taxon>Candidatus Roizmaniibacteriota</taxon>
    </lineage>
</organism>
<evidence type="ECO:0000256" key="4">
    <source>
        <dbReference type="ARBA" id="ARBA00022618"/>
    </source>
</evidence>
<evidence type="ECO:0000256" key="12">
    <source>
        <dbReference type="ARBA" id="ARBA00039754"/>
    </source>
</evidence>
<dbReference type="PANTHER" id="PTHR43783:SF1">
    <property type="entry name" value="UDP-N-ACETYLGLUCOSAMINE 1-CARBOXYVINYLTRANSFERASE"/>
    <property type="match status" value="1"/>
</dbReference>
<evidence type="ECO:0000256" key="11">
    <source>
        <dbReference type="ARBA" id="ARBA00039108"/>
    </source>
</evidence>
<comment type="subcellular location">
    <subcellularLocation>
        <location evidence="1">Cytoplasm</location>
    </subcellularLocation>
</comment>
<evidence type="ECO:0000313" key="18">
    <source>
        <dbReference type="Proteomes" id="UP000229497"/>
    </source>
</evidence>
<keyword evidence="6" id="KW-0133">Cell shape</keyword>
<dbReference type="Gene3D" id="3.65.10.10">
    <property type="entry name" value="Enolpyruvate transferase domain"/>
    <property type="match status" value="2"/>
</dbReference>
<dbReference type="GO" id="GO:0008760">
    <property type="term" value="F:UDP-N-acetylglucosamine 1-carboxyvinyltransferase activity"/>
    <property type="evidence" value="ECO:0007669"/>
    <property type="project" value="UniProtKB-EC"/>
</dbReference>
<dbReference type="GO" id="GO:0009252">
    <property type="term" value="P:peptidoglycan biosynthetic process"/>
    <property type="evidence" value="ECO:0007669"/>
    <property type="project" value="UniProtKB-KW"/>
</dbReference>
<evidence type="ECO:0000259" key="16">
    <source>
        <dbReference type="Pfam" id="PF00275"/>
    </source>
</evidence>
<dbReference type="EC" id="2.5.1.7" evidence="11"/>
<evidence type="ECO:0000256" key="10">
    <source>
        <dbReference type="ARBA" id="ARBA00038367"/>
    </source>
</evidence>
<proteinExistence type="inferred from homology"/>
<dbReference type="InterPro" id="IPR050068">
    <property type="entry name" value="MurA_subfamily"/>
</dbReference>
<dbReference type="EMBL" id="PCVK01000108">
    <property type="protein sequence ID" value="PIQ71373.1"/>
    <property type="molecule type" value="Genomic_DNA"/>
</dbReference>
<keyword evidence="3" id="KW-0963">Cytoplasm</keyword>
<evidence type="ECO:0000256" key="6">
    <source>
        <dbReference type="ARBA" id="ARBA00022960"/>
    </source>
</evidence>
<evidence type="ECO:0000256" key="13">
    <source>
        <dbReference type="ARBA" id="ARBA00042443"/>
    </source>
</evidence>
<evidence type="ECO:0000256" key="1">
    <source>
        <dbReference type="ARBA" id="ARBA00004496"/>
    </source>
</evidence>
<keyword evidence="8" id="KW-0131">Cell cycle</keyword>
<dbReference type="NCBIfam" id="NF006873">
    <property type="entry name" value="PRK09369.1"/>
    <property type="match status" value="1"/>
</dbReference>
<evidence type="ECO:0000256" key="14">
    <source>
        <dbReference type="ARBA" id="ARBA00042842"/>
    </source>
</evidence>
<sequence length="441" mass="48508">MEDAYIIQGGKPLKGSVKLSGAKNASLKMVIAALLFNGKVTLNNVPRIRDLDELLHLFTELGATAEFVDTNTVVIDGAGLKTNTVDLLHGSKIRSTFLLFAPLLRKFKEAHIPNPGGCRIGARPIDRIMNGLKELGGIVEYDHATGYYHAKLANKTHGSYTFEKPSHTGTEFMIMLSVFAEGTVHIHNAALEPEIDDLITFLNEGGALICREGSSIIVTGVSFLTQKKPYTIVSDRNEAVTFAVLGLITKGDITVGPIDPKLLEVFISKVRECGGGVDFVGTDKIRFHYKGLFIATKIETEPHPGFMTDWQQNWVVLMTQAQGVSTLHERVFENRFAFVSELQKLGAQIEFDMATVKNPKQYYHFAHNPEKEYKQAIKIYGPQQLHSGVLTVTDLRAGATLAIAALLVPGESIVNGVSILERGYERFVEKVTQLGGDIKRI</sequence>
<dbReference type="Pfam" id="PF00275">
    <property type="entry name" value="EPSP_synthase"/>
    <property type="match status" value="1"/>
</dbReference>
<keyword evidence="9" id="KW-0961">Cell wall biogenesis/degradation</keyword>
<dbReference type="InterPro" id="IPR013792">
    <property type="entry name" value="RNA3'P_cycl/enolpyr_Trfase_a/b"/>
</dbReference>